<organism evidence="1">
    <name type="scientific">Siphoviridae sp. ctL1i33</name>
    <dbReference type="NCBI Taxonomy" id="2825450"/>
    <lineage>
        <taxon>Viruses</taxon>
        <taxon>Duplodnaviria</taxon>
        <taxon>Heunggongvirae</taxon>
        <taxon>Uroviricota</taxon>
        <taxon>Caudoviricetes</taxon>
    </lineage>
</organism>
<proteinExistence type="predicted"/>
<name>A0A8S5PU11_9CAUD</name>
<sequence length="317" mass="35525">MYTMSYDITIGSYKLGMLDAVSVHKSVELLADTCEITLPAAQLNKALDVESHIRRGDAIIVKFGYKETGIVEEFRGWLQRISTDGGNIKLYCEDDLFTFRKEIPNAVLKKVSLTDLLQHVIKGIDKKYRVVCSYTWTYVKFVIRDATGYDVLKKVQEECGADIYLQDGTLHVHPPGEVTGTDRRYDFALNIEEADLTYRRAEDKKVRVVIKALLPDGKVKEVEVGSTGGEKVEVKCPASDTASMQARGEAEVRRRSFDGYDGSITTWLVPQCVPGDTATLHDADYPHKDGTYYVRAVTTEFSDNGGVRKIELGFRLS</sequence>
<protein>
    <submittedName>
        <fullName evidence="1">Tail protein</fullName>
    </submittedName>
</protein>
<dbReference type="EMBL" id="BK015501">
    <property type="protein sequence ID" value="DAE09995.1"/>
    <property type="molecule type" value="Genomic_DNA"/>
</dbReference>
<dbReference type="SUPFAM" id="SSF69279">
    <property type="entry name" value="Phage tail proteins"/>
    <property type="match status" value="1"/>
</dbReference>
<accession>A0A8S5PU11</accession>
<evidence type="ECO:0000313" key="1">
    <source>
        <dbReference type="EMBL" id="DAE09995.1"/>
    </source>
</evidence>
<reference evidence="1" key="1">
    <citation type="journal article" date="2021" name="Proc. Natl. Acad. Sci. U.S.A.">
        <title>A Catalog of Tens of Thousands of Viruses from Human Metagenomes Reveals Hidden Associations with Chronic Diseases.</title>
        <authorList>
            <person name="Tisza M.J."/>
            <person name="Buck C.B."/>
        </authorList>
    </citation>
    <scope>NUCLEOTIDE SEQUENCE</scope>
    <source>
        <strain evidence="1">CtL1i33</strain>
    </source>
</reference>